<accession>A0A821GND5</accession>
<feature type="non-terminal residue" evidence="1">
    <location>
        <position position="60"/>
    </location>
</feature>
<dbReference type="AlphaFoldDB" id="A0A821GND5"/>
<dbReference type="SUPFAM" id="SSF49899">
    <property type="entry name" value="Concanavalin A-like lectins/glucanases"/>
    <property type="match status" value="1"/>
</dbReference>
<gene>
    <name evidence="1" type="ORF">OVN521_LOCUS47478</name>
</gene>
<evidence type="ECO:0000313" key="1">
    <source>
        <dbReference type="EMBL" id="CAF4673233.1"/>
    </source>
</evidence>
<proteinExistence type="predicted"/>
<reference evidence="1" key="1">
    <citation type="submission" date="2021-02" db="EMBL/GenBank/DDBJ databases">
        <authorList>
            <person name="Nowell W R."/>
        </authorList>
    </citation>
    <scope>NUCLEOTIDE SEQUENCE</scope>
</reference>
<dbReference type="Gene3D" id="2.60.120.200">
    <property type="match status" value="1"/>
</dbReference>
<organism evidence="1 2">
    <name type="scientific">Rotaria magnacalcarata</name>
    <dbReference type="NCBI Taxonomy" id="392030"/>
    <lineage>
        <taxon>Eukaryota</taxon>
        <taxon>Metazoa</taxon>
        <taxon>Spiralia</taxon>
        <taxon>Gnathifera</taxon>
        <taxon>Rotifera</taxon>
        <taxon>Eurotatoria</taxon>
        <taxon>Bdelloidea</taxon>
        <taxon>Philodinida</taxon>
        <taxon>Philodinidae</taxon>
        <taxon>Rotaria</taxon>
    </lineage>
</organism>
<dbReference type="EMBL" id="CAJOBG010093326">
    <property type="protein sequence ID" value="CAF4673233.1"/>
    <property type="molecule type" value="Genomic_DNA"/>
</dbReference>
<dbReference type="InterPro" id="IPR013320">
    <property type="entry name" value="ConA-like_dom_sf"/>
</dbReference>
<name>A0A821GND5_9BILA</name>
<dbReference type="Proteomes" id="UP000663866">
    <property type="component" value="Unassembled WGS sequence"/>
</dbReference>
<keyword evidence="2" id="KW-1185">Reference proteome</keyword>
<protein>
    <submittedName>
        <fullName evidence="1">Uncharacterized protein</fullName>
    </submittedName>
</protein>
<evidence type="ECO:0000313" key="2">
    <source>
        <dbReference type="Proteomes" id="UP000663866"/>
    </source>
</evidence>
<comment type="caution">
    <text evidence="1">The sequence shown here is derived from an EMBL/GenBank/DDBJ whole genome shotgun (WGS) entry which is preliminary data.</text>
</comment>
<sequence>MQADLSKGRANDYARLKSAILNNPQCMTFYYHLLGQGGTFNLYMADGDNLGISLWKRTGT</sequence>